<evidence type="ECO:0000313" key="3">
    <source>
        <dbReference type="EMBL" id="CAD8116308.1"/>
    </source>
</evidence>
<dbReference type="PANTHER" id="PTHR23244">
    <property type="entry name" value="KELCH REPEAT DOMAIN"/>
    <property type="match status" value="1"/>
</dbReference>
<keyword evidence="1" id="KW-0175">Coiled coil</keyword>
<dbReference type="EMBL" id="CAJJDN010000110">
    <property type="protein sequence ID" value="CAD8116308.1"/>
    <property type="molecule type" value="Genomic_DNA"/>
</dbReference>
<dbReference type="PANTHER" id="PTHR23244:SF501">
    <property type="entry name" value="BTB DOMAIN-CONTAINING PROTEIN"/>
    <property type="match status" value="1"/>
</dbReference>
<reference evidence="3" key="1">
    <citation type="submission" date="2021-01" db="EMBL/GenBank/DDBJ databases">
        <authorList>
            <consortium name="Genoscope - CEA"/>
            <person name="William W."/>
        </authorList>
    </citation>
    <scope>NUCLEOTIDE SEQUENCE</scope>
</reference>
<sequence>MDIYSPKVDSLSYHTKTKMDITTLFEKYKKTHNKLSPLPLNQFYSMALNENCDLLQIQPDCDIQNFVSFRDLNQGAVSELKRSLQQSKMVWNNYSKYLFGDSSLDEIESVDQQQQQSNTSRKLQLIHNREIFHKLRKQYKKQEEDQIKQVKQVLKKIHSQTNGIKVYPSLAYQDQQKLELLRKQVRLGGVQQLQERNADAEQLQKRILESQVVLNQIKKQFAYAYNIDYNFWGPCSRDGSTMVTFDRKLYLYGGSSSVQQEDLCVAIVDKQFYKWNPQKLDEKSIHGYRVHHTAGIYKNYMILFGGEIHVEQSNHKIVSECTSDIKTISLTSFDIKLIKQPGTILPRKCHIGEIVGRCLLIFGGIDNRGNYLKDLLCYDISQSKWIPLNINPHELYANGIAFHKSCLVTQNKFCEIYRQDPDLKFSNQGIYVFGGQDKFGNYLDTFIRIDVYQKPILIELVDYKGTSPIARCQHSMNYNEIMGTIVVYGGKNDDNTIEGFLNDLYLFDVKNSSWIQLEFKCTNIPGRCGHSSSCIDTKIFIFGGYNYNGFVKSDVLVIELDSNISHQLISSDKINEDKPRNSKITVSFHQLSEKKQNIDKTIDKNIDKTIDKTIERKKVIEKLNFQNSHSFLPMPRRVTMLINAMRFGQDSKINNEGSNSNKNSPKDGTKRLHRNMTMIIDGKQER</sequence>
<evidence type="ECO:0000256" key="2">
    <source>
        <dbReference type="SAM" id="MobiDB-lite"/>
    </source>
</evidence>
<dbReference type="Pfam" id="PF24681">
    <property type="entry name" value="Kelch_KLHDC2_KLHL20_DRC7"/>
    <property type="match status" value="2"/>
</dbReference>
<proteinExistence type="predicted"/>
<evidence type="ECO:0008006" key="5">
    <source>
        <dbReference type="Google" id="ProtNLM"/>
    </source>
</evidence>
<keyword evidence="4" id="KW-1185">Reference proteome</keyword>
<name>A0A8S1QJT3_9CILI</name>
<accession>A0A8S1QJT3</accession>
<protein>
    <recommendedName>
        <fullName evidence="5">Kelch motif family protein</fullName>
    </recommendedName>
</protein>
<feature type="region of interest" description="Disordered" evidence="2">
    <location>
        <begin position="650"/>
        <end position="686"/>
    </location>
</feature>
<feature type="compositionally biased region" description="Polar residues" evidence="2">
    <location>
        <begin position="651"/>
        <end position="663"/>
    </location>
</feature>
<evidence type="ECO:0000256" key="1">
    <source>
        <dbReference type="SAM" id="Coils"/>
    </source>
</evidence>
<evidence type="ECO:0000313" key="4">
    <source>
        <dbReference type="Proteomes" id="UP000692954"/>
    </source>
</evidence>
<dbReference type="OrthoDB" id="293573at2759"/>
<dbReference type="AlphaFoldDB" id="A0A8S1QJT3"/>
<gene>
    <name evidence="3" type="ORF">PSON_ATCC_30995.1.T1100156</name>
</gene>
<dbReference type="Proteomes" id="UP000692954">
    <property type="component" value="Unassembled WGS sequence"/>
</dbReference>
<organism evidence="3 4">
    <name type="scientific">Paramecium sonneborni</name>
    <dbReference type="NCBI Taxonomy" id="65129"/>
    <lineage>
        <taxon>Eukaryota</taxon>
        <taxon>Sar</taxon>
        <taxon>Alveolata</taxon>
        <taxon>Ciliophora</taxon>
        <taxon>Intramacronucleata</taxon>
        <taxon>Oligohymenophorea</taxon>
        <taxon>Peniculida</taxon>
        <taxon>Parameciidae</taxon>
        <taxon>Paramecium</taxon>
    </lineage>
</organism>
<comment type="caution">
    <text evidence="3">The sequence shown here is derived from an EMBL/GenBank/DDBJ whole genome shotgun (WGS) entry which is preliminary data.</text>
</comment>
<feature type="coiled-coil region" evidence="1">
    <location>
        <begin position="190"/>
        <end position="220"/>
    </location>
</feature>